<dbReference type="InterPro" id="IPR029033">
    <property type="entry name" value="His_PPase_superfam"/>
</dbReference>
<proteinExistence type="predicted"/>
<sequence>MRLLLLRHGQTPSNVRGLVDTAIPGPGLTALGERQAAAVPPALQGRRIDAIAVSTLVRTALTAAPLADRLNLAPTTYDGLREVEAGDLEMSSGHESHQAYLSTVFAWARGDTSRRMPGGPDGAAFLARFDDAVAQVVAAGGSTAVVVSHGAAIRCWAGARVAGLDVDDVEQTPLDNTGVIEIDGDPVGGWRLVAWSADPLGGPTLRDDAGADPTGEPLDA</sequence>
<dbReference type="InterPro" id="IPR013078">
    <property type="entry name" value="His_Pase_superF_clade-1"/>
</dbReference>
<evidence type="ECO:0000313" key="3">
    <source>
        <dbReference type="Proteomes" id="UP000604241"/>
    </source>
</evidence>
<dbReference type="PROSITE" id="PS00175">
    <property type="entry name" value="PG_MUTASE"/>
    <property type="match status" value="1"/>
</dbReference>
<dbReference type="Gene3D" id="3.40.50.1240">
    <property type="entry name" value="Phosphoglycerate mutase-like"/>
    <property type="match status" value="1"/>
</dbReference>
<name>A0ABR8QG97_9CELL</name>
<evidence type="ECO:0000313" key="2">
    <source>
        <dbReference type="EMBL" id="MBD7919381.1"/>
    </source>
</evidence>
<accession>A0ABR8QG97</accession>
<dbReference type="PANTHER" id="PTHR48100">
    <property type="entry name" value="BROAD-SPECIFICITY PHOSPHATASE YOR283W-RELATED"/>
    <property type="match status" value="1"/>
</dbReference>
<reference evidence="2 3" key="1">
    <citation type="submission" date="2020-08" db="EMBL/GenBank/DDBJ databases">
        <title>A Genomic Blueprint of the Chicken Gut Microbiome.</title>
        <authorList>
            <person name="Gilroy R."/>
            <person name="Ravi A."/>
            <person name="Getino M."/>
            <person name="Pursley I."/>
            <person name="Horton D.L."/>
            <person name="Alikhan N.-F."/>
            <person name="Baker D."/>
            <person name="Gharbi K."/>
            <person name="Hall N."/>
            <person name="Watson M."/>
            <person name="Adriaenssens E.M."/>
            <person name="Foster-Nyarko E."/>
            <person name="Jarju S."/>
            <person name="Secka A."/>
            <person name="Antonio M."/>
            <person name="Oren A."/>
            <person name="Chaudhuri R."/>
            <person name="La Ragione R.M."/>
            <person name="Hildebrand F."/>
            <person name="Pallen M.J."/>
        </authorList>
    </citation>
    <scope>NUCLEOTIDE SEQUENCE [LARGE SCALE GENOMIC DNA]</scope>
    <source>
        <strain evidence="2 3">Sa3CUA2</strain>
    </source>
</reference>
<comment type="caution">
    <text evidence="2">The sequence shown here is derived from an EMBL/GenBank/DDBJ whole genome shotgun (WGS) entry which is preliminary data.</text>
</comment>
<dbReference type="SMART" id="SM00855">
    <property type="entry name" value="PGAM"/>
    <property type="match status" value="1"/>
</dbReference>
<dbReference type="SUPFAM" id="SSF53254">
    <property type="entry name" value="Phosphoglycerate mutase-like"/>
    <property type="match status" value="1"/>
</dbReference>
<dbReference type="Pfam" id="PF00300">
    <property type="entry name" value="His_Phos_1"/>
    <property type="match status" value="1"/>
</dbReference>
<protein>
    <submittedName>
        <fullName evidence="2">Histidine phosphatase family protein</fullName>
    </submittedName>
</protein>
<dbReference type="PANTHER" id="PTHR48100:SF58">
    <property type="entry name" value="PE-PGRS FAMILY PROTEIN PE_PGRS11"/>
    <property type="match status" value="1"/>
</dbReference>
<dbReference type="InterPro" id="IPR050275">
    <property type="entry name" value="PGM_Phosphatase"/>
</dbReference>
<dbReference type="EMBL" id="JACSQV010000012">
    <property type="protein sequence ID" value="MBD7919381.1"/>
    <property type="molecule type" value="Genomic_DNA"/>
</dbReference>
<dbReference type="InterPro" id="IPR001345">
    <property type="entry name" value="PG/BPGM_mutase_AS"/>
</dbReference>
<evidence type="ECO:0000256" key="1">
    <source>
        <dbReference type="SAM" id="MobiDB-lite"/>
    </source>
</evidence>
<gene>
    <name evidence="2" type="ORF">H9657_13990</name>
</gene>
<feature type="region of interest" description="Disordered" evidence="1">
    <location>
        <begin position="201"/>
        <end position="220"/>
    </location>
</feature>
<dbReference type="RefSeq" id="WP_191784032.1">
    <property type="nucleotide sequence ID" value="NZ_JACSQV010000012.1"/>
</dbReference>
<organism evidence="2 3">
    <name type="scientific">Cellulomonas avistercoris</name>
    <dbReference type="NCBI Taxonomy" id="2762242"/>
    <lineage>
        <taxon>Bacteria</taxon>
        <taxon>Bacillati</taxon>
        <taxon>Actinomycetota</taxon>
        <taxon>Actinomycetes</taxon>
        <taxon>Micrococcales</taxon>
        <taxon>Cellulomonadaceae</taxon>
        <taxon>Cellulomonas</taxon>
    </lineage>
</organism>
<dbReference type="Proteomes" id="UP000604241">
    <property type="component" value="Unassembled WGS sequence"/>
</dbReference>
<dbReference type="CDD" id="cd07067">
    <property type="entry name" value="HP_PGM_like"/>
    <property type="match status" value="1"/>
</dbReference>
<keyword evidence="3" id="KW-1185">Reference proteome</keyword>